<name>A0A168A627_9EURO</name>
<feature type="region of interest" description="Disordered" evidence="1">
    <location>
        <begin position="76"/>
        <end position="103"/>
    </location>
</feature>
<dbReference type="EMBL" id="AZGZ01000008">
    <property type="protein sequence ID" value="KZZ93508.1"/>
    <property type="molecule type" value="Genomic_DNA"/>
</dbReference>
<feature type="compositionally biased region" description="Low complexity" evidence="1">
    <location>
        <begin position="503"/>
        <end position="519"/>
    </location>
</feature>
<gene>
    <name evidence="2" type="ORF">AAP_02300</name>
</gene>
<proteinExistence type="predicted"/>
<feature type="compositionally biased region" description="Basic and acidic residues" evidence="1">
    <location>
        <begin position="416"/>
        <end position="453"/>
    </location>
</feature>
<feature type="compositionally biased region" description="Polar residues" evidence="1">
    <location>
        <begin position="668"/>
        <end position="690"/>
    </location>
</feature>
<feature type="compositionally biased region" description="Low complexity" evidence="1">
    <location>
        <begin position="620"/>
        <end position="632"/>
    </location>
</feature>
<feature type="compositionally biased region" description="Low complexity" evidence="1">
    <location>
        <begin position="580"/>
        <end position="607"/>
    </location>
</feature>
<evidence type="ECO:0000313" key="3">
    <source>
        <dbReference type="Proteomes" id="UP000242877"/>
    </source>
</evidence>
<accession>A0A168A627</accession>
<protein>
    <recommendedName>
        <fullName evidence="4">Ubiquitin carboxyl-terminal hydrolase 19</fullName>
    </recommendedName>
</protein>
<feature type="compositionally biased region" description="Low complexity" evidence="1">
    <location>
        <begin position="697"/>
        <end position="706"/>
    </location>
</feature>
<sequence length="791" mass="82776">MKNVWGNTTFPLSPLATFNTGSGAGSVGSGILGGEIESSAGSRSGTPGIGFSSALNPGAEPFRGVVGGGVVGGVDSSISGHGHEDSVAVEHRRAPASRANSVRFDETSIQPQQPSSFPVSPFFPHATNRPLTEIAQPSSRYGFDYSNGGGHGGAHLTNQPSSYRSDGRVGTAQSFRTNSFTTASVHGQDCAMRLATTMDETLTASTALAPPPGLLYLGPVPCIIRCWLTTPFSNETLIYGAVCSGSYHSTIGYSLVKKLGLEDLVVVEPSDGKNQEVSRSIKLSVYLPEASVYHSLHPASPSEQRLPTVTVYFVVKEDEDERGGNDAAIKVVLGSDVMRAHNADVLFSQDRITIIDDERNKISIPMTRPEDVTTYNTLSTVSEKKRHSAKQQPEHEQEQEQHNVDRSTPDTASGKPDSEKVNGEQNDDKSTLEGIRPRDFSDLAKASQADREPTSTASPHRNTRPTLSSRQSVDSIETGVSAPTWQRGKQLPSLSQENHDAGVEGVSVNESVVNGNINVNGGGSVKGENNRPKSRASEGSWATSSSVRNWNQGGWGVNGNSNVNGNGDGNYSGEVGGSTNGTPTTTSYQNNNSAASKPSPATTPAATVWVSWRREGGANGSATTNGSSGSAGMFSRTNSANDLPFRGTGGRGGRNMKVLKPNKPAATRQFSFSSSVGGQTGQTPTDATNGQGNGDYGHFSGSSWGDSSGGSANGHGHGHGRGQHGSGSVNSVKSPTTTTTTTDAATMQHRQTGQPPSLKLVTSKLRSSANPIGGASAFGWLNNATGEKQKE</sequence>
<feature type="compositionally biased region" description="Basic and acidic residues" evidence="1">
    <location>
        <begin position="392"/>
        <end position="408"/>
    </location>
</feature>
<feature type="compositionally biased region" description="Gly residues" evidence="1">
    <location>
        <begin position="566"/>
        <end position="579"/>
    </location>
</feature>
<evidence type="ECO:0008006" key="4">
    <source>
        <dbReference type="Google" id="ProtNLM"/>
    </source>
</evidence>
<keyword evidence="3" id="KW-1185">Reference proteome</keyword>
<feature type="region of interest" description="Disordered" evidence="1">
    <location>
        <begin position="150"/>
        <end position="169"/>
    </location>
</feature>
<feature type="compositionally biased region" description="Basic and acidic residues" evidence="1">
    <location>
        <begin position="81"/>
        <end position="93"/>
    </location>
</feature>
<dbReference type="VEuPathDB" id="FungiDB:AAP_02300"/>
<comment type="caution">
    <text evidence="2">The sequence shown here is derived from an EMBL/GenBank/DDBJ whole genome shotgun (WGS) entry which is preliminary data.</text>
</comment>
<evidence type="ECO:0000256" key="1">
    <source>
        <dbReference type="SAM" id="MobiDB-lite"/>
    </source>
</evidence>
<feature type="region of interest" description="Disordered" evidence="1">
    <location>
        <begin position="373"/>
        <end position="791"/>
    </location>
</feature>
<feature type="compositionally biased region" description="Polar residues" evidence="1">
    <location>
        <begin position="782"/>
        <end position="791"/>
    </location>
</feature>
<reference evidence="2 3" key="1">
    <citation type="journal article" date="2016" name="Genome Biol. Evol.">
        <title>Divergent and convergent evolution of fungal pathogenicity.</title>
        <authorList>
            <person name="Shang Y."/>
            <person name="Xiao G."/>
            <person name="Zheng P."/>
            <person name="Cen K."/>
            <person name="Zhan S."/>
            <person name="Wang C."/>
        </authorList>
    </citation>
    <scope>NUCLEOTIDE SEQUENCE [LARGE SCALE GENOMIC DNA]</scope>
    <source>
        <strain evidence="2 3">ARSEF 7405</strain>
    </source>
</reference>
<dbReference type="OrthoDB" id="5369841at2759"/>
<feature type="compositionally biased region" description="Polar residues" evidence="1">
    <location>
        <begin position="743"/>
        <end position="755"/>
    </location>
</feature>
<feature type="compositionally biased region" description="Polar residues" evidence="1">
    <location>
        <begin position="454"/>
        <end position="475"/>
    </location>
</feature>
<dbReference type="AlphaFoldDB" id="A0A168A627"/>
<dbReference type="Proteomes" id="UP000242877">
    <property type="component" value="Unassembled WGS sequence"/>
</dbReference>
<organism evidence="2 3">
    <name type="scientific">Ascosphaera apis ARSEF 7405</name>
    <dbReference type="NCBI Taxonomy" id="392613"/>
    <lineage>
        <taxon>Eukaryota</taxon>
        <taxon>Fungi</taxon>
        <taxon>Dikarya</taxon>
        <taxon>Ascomycota</taxon>
        <taxon>Pezizomycotina</taxon>
        <taxon>Eurotiomycetes</taxon>
        <taxon>Eurotiomycetidae</taxon>
        <taxon>Onygenales</taxon>
        <taxon>Ascosphaeraceae</taxon>
        <taxon>Ascosphaera</taxon>
    </lineage>
</organism>
<evidence type="ECO:0000313" key="2">
    <source>
        <dbReference type="EMBL" id="KZZ93508.1"/>
    </source>
</evidence>